<keyword evidence="6" id="KW-0067">ATP-binding</keyword>
<proteinExistence type="predicted"/>
<keyword evidence="7" id="KW-0289">Folate biosynthesis</keyword>
<accession>W1X5W6</accession>
<dbReference type="GO" id="GO:0046654">
    <property type="term" value="P:tetrahydrofolate biosynthetic process"/>
    <property type="evidence" value="ECO:0007669"/>
    <property type="project" value="UniProtKB-UniPathway"/>
</dbReference>
<evidence type="ECO:0000256" key="3">
    <source>
        <dbReference type="ARBA" id="ARBA00022679"/>
    </source>
</evidence>
<dbReference type="InterPro" id="IPR035907">
    <property type="entry name" value="Hppk_sf"/>
</dbReference>
<dbReference type="GO" id="GO:0046656">
    <property type="term" value="P:folic acid biosynthetic process"/>
    <property type="evidence" value="ECO:0007669"/>
    <property type="project" value="UniProtKB-KW"/>
</dbReference>
<dbReference type="GO" id="GO:0005524">
    <property type="term" value="F:ATP binding"/>
    <property type="evidence" value="ECO:0007669"/>
    <property type="project" value="UniProtKB-KW"/>
</dbReference>
<feature type="non-terminal residue" evidence="9">
    <location>
        <position position="1"/>
    </location>
</feature>
<keyword evidence="3" id="KW-0808">Transferase</keyword>
<dbReference type="GO" id="GO:0003848">
    <property type="term" value="F:2-amino-4-hydroxy-6-hydroxymethyldihydropteridine diphosphokinase activity"/>
    <property type="evidence" value="ECO:0007669"/>
    <property type="project" value="UniProtKB-EC"/>
</dbReference>
<evidence type="ECO:0000256" key="1">
    <source>
        <dbReference type="ARBA" id="ARBA00005051"/>
    </source>
</evidence>
<dbReference type="PANTHER" id="PTHR43071">
    <property type="entry name" value="2-AMINO-4-HYDROXY-6-HYDROXYMETHYLDIHYDROPTERIDINE PYROPHOSPHOKINASE"/>
    <property type="match status" value="1"/>
</dbReference>
<dbReference type="PANTHER" id="PTHR43071:SF1">
    <property type="entry name" value="2-AMINO-4-HYDROXY-6-HYDROXYMETHYLDIHYDROPTERIDINE PYROPHOSPHOKINASE"/>
    <property type="match status" value="1"/>
</dbReference>
<dbReference type="InterPro" id="IPR000550">
    <property type="entry name" value="Hppk"/>
</dbReference>
<evidence type="ECO:0000256" key="5">
    <source>
        <dbReference type="ARBA" id="ARBA00022777"/>
    </source>
</evidence>
<protein>
    <recommendedName>
        <fullName evidence="2">2-amino-4-hydroxy-6-hydroxymethyldihydropteridine diphosphokinase</fullName>
        <ecNumber evidence="2">2.7.6.3</ecNumber>
    </recommendedName>
</protein>
<sequence length="75" mass="9060">YFLLINKLHAIPFQFQYLHSQDVFQWAPKELVRALLNIESEMKRERIIKWGPRIIDLDVVFYDDLISDDEEIILP</sequence>
<organism evidence="9">
    <name type="scientific">human gut metagenome</name>
    <dbReference type="NCBI Taxonomy" id="408170"/>
    <lineage>
        <taxon>unclassified sequences</taxon>
        <taxon>metagenomes</taxon>
        <taxon>organismal metagenomes</taxon>
    </lineage>
</organism>
<comment type="pathway">
    <text evidence="1">Cofactor biosynthesis; tetrahydrofolate biosynthesis; 2-amino-4-hydroxy-6-hydroxymethyl-7,8-dihydropteridine diphosphate from 7,8-dihydroneopterin triphosphate: step 4/4.</text>
</comment>
<dbReference type="GO" id="GO:0016301">
    <property type="term" value="F:kinase activity"/>
    <property type="evidence" value="ECO:0007669"/>
    <property type="project" value="UniProtKB-KW"/>
</dbReference>
<dbReference type="EC" id="2.7.6.3" evidence="2"/>
<evidence type="ECO:0000259" key="8">
    <source>
        <dbReference type="PROSITE" id="PS00794"/>
    </source>
</evidence>
<evidence type="ECO:0000256" key="4">
    <source>
        <dbReference type="ARBA" id="ARBA00022741"/>
    </source>
</evidence>
<feature type="non-terminal residue" evidence="9">
    <location>
        <position position="75"/>
    </location>
</feature>
<reference evidence="9" key="1">
    <citation type="submission" date="2013-12" db="EMBL/GenBank/DDBJ databases">
        <title>A Varibaculum cambriense genome reconstructed from a premature infant gut community with otherwise low bacterial novelty that shifts toward anaerobic metabolism during the third week of life.</title>
        <authorList>
            <person name="Brown C.T."/>
            <person name="Sharon I."/>
            <person name="Thomas B.C."/>
            <person name="Castelle C.J."/>
            <person name="Morowitz M.J."/>
            <person name="Banfield J.F."/>
        </authorList>
    </citation>
    <scope>NUCLEOTIDE SEQUENCE</scope>
</reference>
<dbReference type="SUPFAM" id="SSF55083">
    <property type="entry name" value="6-hydroxymethyl-7,8-dihydropterin pyrophosphokinase, HPPK"/>
    <property type="match status" value="1"/>
</dbReference>
<name>W1X5W6_9ZZZZ</name>
<evidence type="ECO:0000256" key="6">
    <source>
        <dbReference type="ARBA" id="ARBA00022840"/>
    </source>
</evidence>
<dbReference type="PROSITE" id="PS00794">
    <property type="entry name" value="HPPK"/>
    <property type="match status" value="1"/>
</dbReference>
<dbReference type="UniPathway" id="UPA00077">
    <property type="reaction ID" value="UER00155"/>
</dbReference>
<comment type="caution">
    <text evidence="9">The sequence shown here is derived from an EMBL/GenBank/DDBJ whole genome shotgun (WGS) entry which is preliminary data.</text>
</comment>
<evidence type="ECO:0000256" key="7">
    <source>
        <dbReference type="ARBA" id="ARBA00022909"/>
    </source>
</evidence>
<dbReference type="AlphaFoldDB" id="W1X5W6"/>
<keyword evidence="4" id="KW-0547">Nucleotide-binding</keyword>
<keyword evidence="5" id="KW-0418">Kinase</keyword>
<evidence type="ECO:0000313" key="9">
    <source>
        <dbReference type="EMBL" id="ETJ24780.1"/>
    </source>
</evidence>
<dbReference type="Pfam" id="PF01288">
    <property type="entry name" value="HPPK"/>
    <property type="match status" value="1"/>
</dbReference>
<gene>
    <name evidence="9" type="ORF">Q604_UNBC17969G0001</name>
</gene>
<evidence type="ECO:0000256" key="2">
    <source>
        <dbReference type="ARBA" id="ARBA00013253"/>
    </source>
</evidence>
<dbReference type="Gene3D" id="3.30.70.560">
    <property type="entry name" value="7,8-Dihydro-6-hydroxymethylpterin-pyrophosphokinase HPPK"/>
    <property type="match status" value="1"/>
</dbReference>
<feature type="domain" description="7,8-dihydro-6-hydroxymethylpterin-pyrophosphokinase" evidence="8">
    <location>
        <begin position="49"/>
        <end position="60"/>
    </location>
</feature>
<dbReference type="EMBL" id="AZMM01017969">
    <property type="protein sequence ID" value="ETJ24780.1"/>
    <property type="molecule type" value="Genomic_DNA"/>
</dbReference>